<feature type="compositionally biased region" description="Polar residues" evidence="1">
    <location>
        <begin position="238"/>
        <end position="247"/>
    </location>
</feature>
<name>A0A8S4ADZ9_9TELE</name>
<proteinExistence type="predicted"/>
<evidence type="ECO:0000259" key="2">
    <source>
        <dbReference type="PROSITE" id="PS51886"/>
    </source>
</evidence>
<sequence>MAQSVRRPDTLGAANLEPQRNKTRTSYFCNVKTRLGSKLPAGVSQPPQFAKPPWEAQPQGRMMQQAKASDQRQTQPIMSRPLNHIPHIRNPKLRQYYLQETSWDLNKTVVTKDHVDVTSDLGTVIGLAIYGLENYSDRECPRFRDELTGREGSDTMGKQSLFKSFCRKYSPRNGLLGIYSKGLPGDTVFSVSSKFNSNSAPTADEGQVGHPPTNTCSQLNLFSALIPEKQLLSKGKKASTSEGSSQLDLDLDSGPEKKLQGTTGEEGFDPLNVQPPSPLPEAEYDKLLDVEAVPLPDGQLCLLALPPECCQGDGPESMQYLKLFCRYITDRKGVVSGILLVTPSKIFFDPCKTHPLVTEHGCEEYLLSCSTDNLASVSFYSDISHVHFNTSQMRRRDKNLFQKWKNTKIQTGSLPKQEGQSVPALVSAAPSDLPCLPLSLTGQVSEEEESDSRDMAEAERELVGSADSEESAGSLAVLSSAATFCCGAQEPAGKVKTDLLDTETSSVKSQMAAPVRSAAAGLGGLMFVRLRVQPSSGKKKGGGGLHIGPTKTLPKRDTWLALSQESSDELHAYLKRCRPDLCVLRGEDECDEEGFVLIEDEEEEDEEISQRHRGSAEDWELVLMEESKDKPALVADREPEGLKNVIESSQILEASHVRELCKELPPRTVGHTWQLAYSTSRHGASLKCLYRKLSATDSPLLIVIKDALDEVFGAFLSHSLRPSEAFYGTGETFLFMLHPRFKCFRWTGENSFFIKGDLDCFAIGGGSGHFGLWVDENLYLGRSSPCYTFNNCCLAETDDFRIMELEVWTFS</sequence>
<feature type="region of interest" description="Disordered" evidence="1">
    <location>
        <begin position="39"/>
        <end position="60"/>
    </location>
</feature>
<evidence type="ECO:0000313" key="3">
    <source>
        <dbReference type="EMBL" id="CAG5866184.1"/>
    </source>
</evidence>
<comment type="caution">
    <text evidence="3">The sequence shown here is derived from an EMBL/GenBank/DDBJ whole genome shotgun (WGS) entry which is preliminary data.</text>
</comment>
<feature type="domain" description="TLDc" evidence="2">
    <location>
        <begin position="650"/>
        <end position="811"/>
    </location>
</feature>
<dbReference type="GO" id="GO:0005634">
    <property type="term" value="C:nucleus"/>
    <property type="evidence" value="ECO:0007669"/>
    <property type="project" value="TreeGrafter"/>
</dbReference>
<evidence type="ECO:0000256" key="1">
    <source>
        <dbReference type="SAM" id="MobiDB-lite"/>
    </source>
</evidence>
<dbReference type="Pfam" id="PF07534">
    <property type="entry name" value="TLD"/>
    <property type="match status" value="1"/>
</dbReference>
<evidence type="ECO:0000313" key="4">
    <source>
        <dbReference type="Proteomes" id="UP000677803"/>
    </source>
</evidence>
<dbReference type="OrthoDB" id="26679at2759"/>
<reference evidence="3" key="1">
    <citation type="submission" date="2021-05" db="EMBL/GenBank/DDBJ databases">
        <authorList>
            <person name="Tigano A."/>
        </authorList>
    </citation>
    <scope>NUCLEOTIDE SEQUENCE</scope>
</reference>
<dbReference type="InterPro" id="IPR006571">
    <property type="entry name" value="TLDc_dom"/>
</dbReference>
<gene>
    <name evidence="3" type="ORF">MMEN_LOCUS2933</name>
</gene>
<protein>
    <submittedName>
        <fullName evidence="3">(Atlantic silverside) hypothetical protein</fullName>
    </submittedName>
</protein>
<feature type="region of interest" description="Disordered" evidence="1">
    <location>
        <begin position="1"/>
        <end position="24"/>
    </location>
</feature>
<dbReference type="GO" id="GO:0006979">
    <property type="term" value="P:response to oxidative stress"/>
    <property type="evidence" value="ECO:0007669"/>
    <property type="project" value="TreeGrafter"/>
</dbReference>
<dbReference type="GO" id="GO:0006357">
    <property type="term" value="P:regulation of transcription by RNA polymerase II"/>
    <property type="evidence" value="ECO:0007669"/>
    <property type="project" value="TreeGrafter"/>
</dbReference>
<feature type="region of interest" description="Disordered" evidence="1">
    <location>
        <begin position="233"/>
        <end position="273"/>
    </location>
</feature>
<dbReference type="SMART" id="SM00584">
    <property type="entry name" value="TLDc"/>
    <property type="match status" value="1"/>
</dbReference>
<dbReference type="PROSITE" id="PS51886">
    <property type="entry name" value="TLDC"/>
    <property type="match status" value="1"/>
</dbReference>
<dbReference type="PANTHER" id="PTHR23354:SF120">
    <property type="entry name" value="OXIDATION RESISTANCE PROTEIN 1-LIKE ISOFORM X1"/>
    <property type="match status" value="1"/>
</dbReference>
<keyword evidence="4" id="KW-1185">Reference proteome</keyword>
<dbReference type="EMBL" id="CAJRST010002224">
    <property type="protein sequence ID" value="CAG5866184.1"/>
    <property type="molecule type" value="Genomic_DNA"/>
</dbReference>
<dbReference type="Proteomes" id="UP000677803">
    <property type="component" value="Unassembled WGS sequence"/>
</dbReference>
<feature type="compositionally biased region" description="Basic and acidic residues" evidence="1">
    <location>
        <begin position="452"/>
        <end position="462"/>
    </location>
</feature>
<accession>A0A8S4ADZ9</accession>
<dbReference type="PANTHER" id="PTHR23354">
    <property type="entry name" value="NUCLEOLAR PROTEIN 7/ESTROGEN RECEPTOR COACTIVATOR-RELATED"/>
    <property type="match status" value="1"/>
</dbReference>
<organism evidence="3 4">
    <name type="scientific">Menidia menidia</name>
    <name type="common">Atlantic silverside</name>
    <dbReference type="NCBI Taxonomy" id="238744"/>
    <lineage>
        <taxon>Eukaryota</taxon>
        <taxon>Metazoa</taxon>
        <taxon>Chordata</taxon>
        <taxon>Craniata</taxon>
        <taxon>Vertebrata</taxon>
        <taxon>Euteleostomi</taxon>
        <taxon>Actinopterygii</taxon>
        <taxon>Neopterygii</taxon>
        <taxon>Teleostei</taxon>
        <taxon>Neoteleostei</taxon>
        <taxon>Acanthomorphata</taxon>
        <taxon>Ovalentaria</taxon>
        <taxon>Atherinomorphae</taxon>
        <taxon>Atheriniformes</taxon>
        <taxon>Atherinopsidae</taxon>
        <taxon>Menidiinae</taxon>
        <taxon>Menidia</taxon>
    </lineage>
</organism>
<dbReference type="AlphaFoldDB" id="A0A8S4ADZ9"/>
<feature type="region of interest" description="Disordered" evidence="1">
    <location>
        <begin position="443"/>
        <end position="469"/>
    </location>
</feature>